<sequence>MSSGSVRRVSRQDIQLVQNLIEQCLQLYMSQKEVVETLVVKAKIEPGFTELVWQKLEEENQEFFKAYYLRLTVKHQIMEFNKLLEQQVHLMHQMHPGSVPAFPSTNGTRVSQHHSGPGVIAKNMHLPVGATLVPGTFTNCGAVLPASLHTPIEMSAHINRMDAASNMLHNQSQNMGLLTGMNGGCMIKNEGGGGMIKNEASYSGASYIFGAGGNVLDARPTIDSSSFDLLGSIPRNFSLSDLTADFSQSSDILEYPRSPFLGHDVEHFLESRDRGEQGDDRRLNPITENLSYDDFDSE</sequence>
<organism evidence="1 2">
    <name type="scientific">Melastoma candidum</name>
    <dbReference type="NCBI Taxonomy" id="119954"/>
    <lineage>
        <taxon>Eukaryota</taxon>
        <taxon>Viridiplantae</taxon>
        <taxon>Streptophyta</taxon>
        <taxon>Embryophyta</taxon>
        <taxon>Tracheophyta</taxon>
        <taxon>Spermatophyta</taxon>
        <taxon>Magnoliopsida</taxon>
        <taxon>eudicotyledons</taxon>
        <taxon>Gunneridae</taxon>
        <taxon>Pentapetalae</taxon>
        <taxon>rosids</taxon>
        <taxon>malvids</taxon>
        <taxon>Myrtales</taxon>
        <taxon>Melastomataceae</taxon>
        <taxon>Melastomatoideae</taxon>
        <taxon>Melastomateae</taxon>
        <taxon>Melastoma</taxon>
    </lineage>
</organism>
<accession>A0ACB9S9Q3</accession>
<dbReference type="Proteomes" id="UP001057402">
    <property type="component" value="Chromosome 2"/>
</dbReference>
<protein>
    <submittedName>
        <fullName evidence="1">Uncharacterized protein</fullName>
    </submittedName>
</protein>
<evidence type="ECO:0000313" key="2">
    <source>
        <dbReference type="Proteomes" id="UP001057402"/>
    </source>
</evidence>
<reference evidence="2" key="1">
    <citation type="journal article" date="2023" name="Front. Plant Sci.">
        <title>Chromosomal-level genome assembly of Melastoma candidum provides insights into trichome evolution.</title>
        <authorList>
            <person name="Zhong Y."/>
            <person name="Wu W."/>
            <person name="Sun C."/>
            <person name="Zou P."/>
            <person name="Liu Y."/>
            <person name="Dai S."/>
            <person name="Zhou R."/>
        </authorList>
    </citation>
    <scope>NUCLEOTIDE SEQUENCE [LARGE SCALE GENOMIC DNA]</scope>
</reference>
<comment type="caution">
    <text evidence="1">The sequence shown here is derived from an EMBL/GenBank/DDBJ whole genome shotgun (WGS) entry which is preliminary data.</text>
</comment>
<keyword evidence="2" id="KW-1185">Reference proteome</keyword>
<proteinExistence type="predicted"/>
<dbReference type="EMBL" id="CM042881">
    <property type="protein sequence ID" value="KAI4386554.1"/>
    <property type="molecule type" value="Genomic_DNA"/>
</dbReference>
<evidence type="ECO:0000313" key="1">
    <source>
        <dbReference type="EMBL" id="KAI4386554.1"/>
    </source>
</evidence>
<gene>
    <name evidence="1" type="ORF">MLD38_004481</name>
</gene>
<name>A0ACB9S9Q3_9MYRT</name>